<evidence type="ECO:0000256" key="1">
    <source>
        <dbReference type="ARBA" id="ARBA00022729"/>
    </source>
</evidence>
<feature type="domain" description="CBM1" evidence="4">
    <location>
        <begin position="291"/>
        <end position="327"/>
    </location>
</feature>
<keyword evidence="1 3" id="KW-0732">Signal</keyword>
<dbReference type="SMART" id="SM00236">
    <property type="entry name" value="fCBD"/>
    <property type="match status" value="1"/>
</dbReference>
<protein>
    <submittedName>
        <fullName evidence="5">Secreted protein</fullName>
    </submittedName>
</protein>
<evidence type="ECO:0000256" key="2">
    <source>
        <dbReference type="SAM" id="MobiDB-lite"/>
    </source>
</evidence>
<proteinExistence type="predicted"/>
<evidence type="ECO:0000256" key="3">
    <source>
        <dbReference type="SAM" id="SignalP"/>
    </source>
</evidence>
<dbReference type="InterPro" id="IPR035971">
    <property type="entry name" value="CBD_sf"/>
</dbReference>
<dbReference type="InterPro" id="IPR000254">
    <property type="entry name" value="CBD"/>
</dbReference>
<dbReference type="Pfam" id="PF03067">
    <property type="entry name" value="LPMO_10"/>
    <property type="match status" value="1"/>
</dbReference>
<dbReference type="EMBL" id="KM038503">
    <property type="protein sequence ID" value="AIG55964.1"/>
    <property type="molecule type" value="Genomic_DNA"/>
</dbReference>
<feature type="compositionally biased region" description="Low complexity" evidence="2">
    <location>
        <begin position="216"/>
        <end position="226"/>
    </location>
</feature>
<dbReference type="SUPFAM" id="SSF57180">
    <property type="entry name" value="Cellulose-binding domain"/>
    <property type="match status" value="1"/>
</dbReference>
<evidence type="ECO:0000259" key="4">
    <source>
        <dbReference type="PROSITE" id="PS51164"/>
    </source>
</evidence>
<evidence type="ECO:0000313" key="5">
    <source>
        <dbReference type="EMBL" id="AIG55964.1"/>
    </source>
</evidence>
<organism evidence="5">
    <name type="scientific">Achlya hypogyna</name>
    <name type="common">Oomycete</name>
    <name type="synonym">Protoachlya hypogyna</name>
    <dbReference type="NCBI Taxonomy" id="1202772"/>
    <lineage>
        <taxon>Eukaryota</taxon>
        <taxon>Sar</taxon>
        <taxon>Stramenopiles</taxon>
        <taxon>Oomycota</taxon>
        <taxon>Saprolegniomycetes</taxon>
        <taxon>Saprolegniales</taxon>
        <taxon>Achlyaceae</taxon>
        <taxon>Achlya</taxon>
    </lineage>
</organism>
<dbReference type="InterPro" id="IPR004302">
    <property type="entry name" value="Cellulose/chitin-bd_N"/>
</dbReference>
<feature type="signal peptide" evidence="3">
    <location>
        <begin position="1"/>
        <end position="21"/>
    </location>
</feature>
<sequence>MKSFAFLALLGAATTVSNVEAHGRMLSPIQRGSMFRLSQFNFVPEDWDDDGLNAGGIGSKHGVCGDRYGGVGAHATGGKYATFPKHGAKAIAACYKPGSTIDIDVQITANHPQWQERCQTEECFQELQQPNGQTKWKLPGGNKTFKMKYDLPSGVTCDGDSHCVLRWWYVGGNNPGGPDQQEQFWNCADVYISDSCDPSQNPNVTPVPTDRPSPNDGGSDSGSMDMPTDAPVTHAPKPSSKPTTAPTTKPTTAPTTKPTKKPAPSSKPSHAPTSKPHPSSKPTAAPIDIKDAKKAWEQCGGKDYTGNTECVSGAICSKQDEWYSQCIPKRLR</sequence>
<feature type="chain" id="PRO_5002025936" evidence="3">
    <location>
        <begin position="22"/>
        <end position="332"/>
    </location>
</feature>
<dbReference type="Pfam" id="PF00734">
    <property type="entry name" value="CBM_1"/>
    <property type="match status" value="1"/>
</dbReference>
<reference evidence="5" key="1">
    <citation type="journal article" date="2014" name="Genome Biol. Evol.">
        <title>The secreted proteins of Achlya hypogyna and Thraustotheca clavata identify the ancestral oomycete secretome and reveal gene acquisitions by horizontal gene transfer.</title>
        <authorList>
            <person name="Misner I."/>
            <person name="Blouin N."/>
            <person name="Leonard G."/>
            <person name="Richards T.A."/>
            <person name="Lane C.E."/>
        </authorList>
    </citation>
    <scope>NUCLEOTIDE SEQUENCE</scope>
    <source>
        <strain evidence="5">ATCC 48635</strain>
    </source>
</reference>
<dbReference type="AlphaFoldDB" id="A0A0A7CNJ0"/>
<dbReference type="GO" id="GO:0005975">
    <property type="term" value="P:carbohydrate metabolic process"/>
    <property type="evidence" value="ECO:0007669"/>
    <property type="project" value="InterPro"/>
</dbReference>
<accession>A0A0A7CNJ0</accession>
<feature type="compositionally biased region" description="Low complexity" evidence="2">
    <location>
        <begin position="235"/>
        <end position="287"/>
    </location>
</feature>
<dbReference type="PROSITE" id="PS51164">
    <property type="entry name" value="CBM1_2"/>
    <property type="match status" value="1"/>
</dbReference>
<dbReference type="GO" id="GO:0030248">
    <property type="term" value="F:cellulose binding"/>
    <property type="evidence" value="ECO:0007669"/>
    <property type="project" value="InterPro"/>
</dbReference>
<name>A0A0A7CNJ0_ACHHY</name>
<feature type="region of interest" description="Disordered" evidence="2">
    <location>
        <begin position="195"/>
        <end position="291"/>
    </location>
</feature>
<dbReference type="GO" id="GO:0005576">
    <property type="term" value="C:extracellular region"/>
    <property type="evidence" value="ECO:0007669"/>
    <property type="project" value="InterPro"/>
</dbReference>
<feature type="compositionally biased region" description="Polar residues" evidence="2">
    <location>
        <begin position="196"/>
        <end position="206"/>
    </location>
</feature>